<dbReference type="InterPro" id="IPR008473">
    <property type="entry name" value="Phage_holin_3_7"/>
</dbReference>
<evidence type="ECO:0000256" key="1">
    <source>
        <dbReference type="SAM" id="Phobius"/>
    </source>
</evidence>
<dbReference type="Pfam" id="PF05449">
    <property type="entry name" value="Phage_holin_3_7"/>
    <property type="match status" value="1"/>
</dbReference>
<name>A0A2I0CNY5_9PSED</name>
<organism evidence="2 3">
    <name type="scientific">Pseudomonas fluvialis</name>
    <dbReference type="NCBI Taxonomy" id="1793966"/>
    <lineage>
        <taxon>Bacteria</taxon>
        <taxon>Pseudomonadati</taxon>
        <taxon>Pseudomonadota</taxon>
        <taxon>Gammaproteobacteria</taxon>
        <taxon>Pseudomonadales</taxon>
        <taxon>Pseudomonadaceae</taxon>
        <taxon>Pseudomonas</taxon>
    </lineage>
</organism>
<reference evidence="3" key="1">
    <citation type="submission" date="2017-12" db="EMBL/GenBank/DDBJ databases">
        <authorList>
            <person name="Yu X.-Y."/>
        </authorList>
    </citation>
    <scope>NUCLEOTIDE SEQUENCE [LARGE SCALE GENOMIC DNA]</scope>
    <source>
        <strain evidence="3">ZYSR67-Z</strain>
    </source>
</reference>
<dbReference type="AlphaFoldDB" id="A0A2I0CNY5"/>
<evidence type="ECO:0000313" key="3">
    <source>
        <dbReference type="Proteomes" id="UP000242861"/>
    </source>
</evidence>
<keyword evidence="1" id="KW-1133">Transmembrane helix</keyword>
<sequence>MVTLLLHLVPLAAAVAYLASALRLLCFQRNGARIRRGISLLACLLIAALLCAGLEILLYQRPVSLWQAAIAVLLCILVYRSRGNLAALLRPSV</sequence>
<keyword evidence="1" id="KW-0472">Membrane</keyword>
<feature type="transmembrane region" description="Helical" evidence="1">
    <location>
        <begin position="65"/>
        <end position="81"/>
    </location>
</feature>
<proteinExistence type="predicted"/>
<feature type="transmembrane region" description="Helical" evidence="1">
    <location>
        <begin position="6"/>
        <end position="26"/>
    </location>
</feature>
<dbReference type="RefSeq" id="WP_101193611.1">
    <property type="nucleotide sequence ID" value="NZ_PIYS01000018.1"/>
</dbReference>
<accession>A0A2I0CNY5</accession>
<evidence type="ECO:0000313" key="2">
    <source>
        <dbReference type="EMBL" id="PKF70870.1"/>
    </source>
</evidence>
<comment type="caution">
    <text evidence="2">The sequence shown here is derived from an EMBL/GenBank/DDBJ whole genome shotgun (WGS) entry which is preliminary data.</text>
</comment>
<dbReference type="Proteomes" id="UP000242861">
    <property type="component" value="Unassembled WGS sequence"/>
</dbReference>
<dbReference type="EMBL" id="PIYS01000018">
    <property type="protein sequence ID" value="PKF70870.1"/>
    <property type="molecule type" value="Genomic_DNA"/>
</dbReference>
<keyword evidence="1" id="KW-0812">Transmembrane</keyword>
<feature type="transmembrane region" description="Helical" evidence="1">
    <location>
        <begin position="38"/>
        <end position="59"/>
    </location>
</feature>
<gene>
    <name evidence="2" type="ORF">CW360_10110</name>
</gene>
<protein>
    <submittedName>
        <fullName evidence="2">Phage holin family protein</fullName>
    </submittedName>
</protein>